<dbReference type="EMBL" id="JAEPCR010000032">
    <property type="protein sequence ID" value="MCG7978077.1"/>
    <property type="molecule type" value="Genomic_DNA"/>
</dbReference>
<proteinExistence type="predicted"/>
<dbReference type="Gene3D" id="3.40.50.300">
    <property type="entry name" value="P-loop containing nucleotide triphosphate hydrolases"/>
    <property type="match status" value="1"/>
</dbReference>
<sequence>MRPKAWALPGVGEKLNIIWRGKVYPAYIDLHIHTSSDPQSLDPDYDVEKLKKKIDDYSGNSVCLISLTDHNAINAKAYLKADKIFDNLLVGAELHVRHHDESKPYHCHIYFKTENITERKLDSFNKILDQLYRKKVVSTDDEVPKLEDIINAFDDEEFLLLPHAGQSHSTFNTATSKNKKFDSTLERNIYYNHFDGFTARSDKKLEDIKAYFERLGIHEFTNLITSSDNYDVNSYPNAKDSKAPSFVPTWMLALPTYDGLRLSLSEASRFVYGNKPDIWDEHIKSVKLINENIDISIDLTPGLNVIVGGSSSGKTLLVDSIYRAIENDFSESPYKTTNYDVKDLVVVNPSNLRPHYINQNYIIRVCDQKDKHISISDIELLKRIFPDDTEQKNKIDKGLGDLGKHLGGLVSAVEGIESIQKKLETILPLSRLIIVKKIDANPLLNVVPGNKTLQTFTYSGSVYEQHLEALTEIDEFLDKNPLVEHDHELIVKLKAEITQANLRSRNEKRIRKIIQDERRNIDKVKTDLDKESATKTQNMDSLIECIREYSRLNNLFYKSLKDISEFSVIIKTQEVVSMGHKLSIENNFELSRDKFLEVINGILKKPFQIDSFKEIIPESLFKDKFKHKDPKVYTYDDFKTIVNSRFSLLNKKKYRIKTSSGHDYDTLSAGYKTSVILDLVLGSTDDIAPLIIDQPEDNLATSYINKGLIQAIKACKSRKQILLVSHNATIPMLGDAQNVVLCENKENKITIKSNPLEGSINEKSVVDIIADETDGGKSSIKKRVKKYNLKQFKE</sequence>
<comment type="caution">
    <text evidence="1">The sequence shown here is derived from an EMBL/GenBank/DDBJ whole genome shotgun (WGS) entry which is preliminary data.</text>
</comment>
<dbReference type="SUPFAM" id="SSF52540">
    <property type="entry name" value="P-loop containing nucleoside triphosphate hydrolases"/>
    <property type="match status" value="1"/>
</dbReference>
<dbReference type="Gene3D" id="3.20.20.140">
    <property type="entry name" value="Metal-dependent hydrolases"/>
    <property type="match status" value="1"/>
</dbReference>
<accession>A0A9E4NJG2</accession>
<protein>
    <submittedName>
        <fullName evidence="1">ATPase</fullName>
    </submittedName>
</protein>
<evidence type="ECO:0000313" key="2">
    <source>
        <dbReference type="Proteomes" id="UP000886674"/>
    </source>
</evidence>
<gene>
    <name evidence="1" type="ORF">JAY77_08015</name>
</gene>
<organism evidence="1 2">
    <name type="scientific">Candidatus Thiodiazotropha taylori</name>
    <dbReference type="NCBI Taxonomy" id="2792791"/>
    <lineage>
        <taxon>Bacteria</taxon>
        <taxon>Pseudomonadati</taxon>
        <taxon>Pseudomonadota</taxon>
        <taxon>Gammaproteobacteria</taxon>
        <taxon>Chromatiales</taxon>
        <taxon>Sedimenticolaceae</taxon>
        <taxon>Candidatus Thiodiazotropha</taxon>
    </lineage>
</organism>
<dbReference type="InterPro" id="IPR027417">
    <property type="entry name" value="P-loop_NTPase"/>
</dbReference>
<dbReference type="AlphaFoldDB" id="A0A9E4NJG2"/>
<dbReference type="Proteomes" id="UP000886674">
    <property type="component" value="Unassembled WGS sequence"/>
</dbReference>
<evidence type="ECO:0000313" key="1">
    <source>
        <dbReference type="EMBL" id="MCG7978077.1"/>
    </source>
</evidence>
<name>A0A9E4NJG2_9GAMM</name>
<reference evidence="1" key="1">
    <citation type="journal article" date="2021" name="Proc. Natl. Acad. Sci. U.S.A.">
        <title>Global biogeography of chemosynthetic symbionts reveals both localized and globally distributed symbiont groups. .</title>
        <authorList>
            <person name="Osvatic J.T."/>
            <person name="Wilkins L.G.E."/>
            <person name="Leibrecht L."/>
            <person name="Leray M."/>
            <person name="Zauner S."/>
            <person name="Polzin J."/>
            <person name="Camacho Y."/>
            <person name="Gros O."/>
            <person name="van Gils J.A."/>
            <person name="Eisen J.A."/>
            <person name="Petersen J.M."/>
            <person name="Yuen B."/>
        </authorList>
    </citation>
    <scope>NUCLEOTIDE SEQUENCE</scope>
    <source>
        <strain evidence="1">MAGclacostrist055</strain>
    </source>
</reference>